<comment type="caution">
    <text evidence="2">The sequence shown here is derived from an EMBL/GenBank/DDBJ whole genome shotgun (WGS) entry which is preliminary data.</text>
</comment>
<sequence length="94" mass="10517">MRHRPYKVPRPNWLAAAQTCFYSPGMSRKPVYFLMGFIVGAVVSLLWNAMPIIRAGAAPSIPGIWFDIAVQAVIIGLLFGLAVMLVSTWRRNRN</sequence>
<keyword evidence="1" id="KW-1133">Transmembrane helix</keyword>
<name>A0A512NKM1_9HYPH</name>
<accession>A0A512NKM1</accession>
<keyword evidence="1" id="KW-0472">Membrane</keyword>
<keyword evidence="1" id="KW-0812">Transmembrane</keyword>
<proteinExistence type="predicted"/>
<evidence type="ECO:0000313" key="2">
    <source>
        <dbReference type="EMBL" id="GEP59491.1"/>
    </source>
</evidence>
<feature type="transmembrane region" description="Helical" evidence="1">
    <location>
        <begin position="64"/>
        <end position="86"/>
    </location>
</feature>
<dbReference type="EMBL" id="BKAJ01000132">
    <property type="protein sequence ID" value="GEP59491.1"/>
    <property type="molecule type" value="Genomic_DNA"/>
</dbReference>
<reference evidence="2 3" key="1">
    <citation type="submission" date="2019-07" db="EMBL/GenBank/DDBJ databases">
        <title>Whole genome shotgun sequence of Reyranella soli NBRC 108950.</title>
        <authorList>
            <person name="Hosoyama A."/>
            <person name="Uohara A."/>
            <person name="Ohji S."/>
            <person name="Ichikawa N."/>
        </authorList>
    </citation>
    <scope>NUCLEOTIDE SEQUENCE [LARGE SCALE GENOMIC DNA]</scope>
    <source>
        <strain evidence="2 3">NBRC 108950</strain>
    </source>
</reference>
<feature type="transmembrane region" description="Helical" evidence="1">
    <location>
        <begin position="31"/>
        <end position="52"/>
    </location>
</feature>
<evidence type="ECO:0000313" key="3">
    <source>
        <dbReference type="Proteomes" id="UP000321058"/>
    </source>
</evidence>
<evidence type="ECO:0000256" key="1">
    <source>
        <dbReference type="SAM" id="Phobius"/>
    </source>
</evidence>
<dbReference type="AlphaFoldDB" id="A0A512NKM1"/>
<keyword evidence="3" id="KW-1185">Reference proteome</keyword>
<protein>
    <submittedName>
        <fullName evidence="2">Uncharacterized protein</fullName>
    </submittedName>
</protein>
<dbReference type="Proteomes" id="UP000321058">
    <property type="component" value="Unassembled WGS sequence"/>
</dbReference>
<organism evidence="2 3">
    <name type="scientific">Reyranella soli</name>
    <dbReference type="NCBI Taxonomy" id="1230389"/>
    <lineage>
        <taxon>Bacteria</taxon>
        <taxon>Pseudomonadati</taxon>
        <taxon>Pseudomonadota</taxon>
        <taxon>Alphaproteobacteria</taxon>
        <taxon>Hyphomicrobiales</taxon>
        <taxon>Reyranellaceae</taxon>
        <taxon>Reyranella</taxon>
    </lineage>
</organism>
<gene>
    <name evidence="2" type="ORF">RSO01_66570</name>
</gene>